<feature type="transmembrane region" description="Helical" evidence="10">
    <location>
        <begin position="161"/>
        <end position="179"/>
    </location>
</feature>
<keyword evidence="3" id="KW-1003">Cell membrane</keyword>
<keyword evidence="12" id="KW-1185">Reference proteome</keyword>
<proteinExistence type="inferred from homology"/>
<keyword evidence="7 10" id="KW-0472">Membrane</keyword>
<dbReference type="AlphaFoldDB" id="A0A1H3K4C9"/>
<evidence type="ECO:0000256" key="2">
    <source>
        <dbReference type="ARBA" id="ARBA00022448"/>
    </source>
</evidence>
<dbReference type="Proteomes" id="UP000198921">
    <property type="component" value="Unassembled WGS sequence"/>
</dbReference>
<evidence type="ECO:0000256" key="7">
    <source>
        <dbReference type="ARBA" id="ARBA00023136"/>
    </source>
</evidence>
<dbReference type="InterPro" id="IPR001851">
    <property type="entry name" value="ABC_transp_permease"/>
</dbReference>
<feature type="transmembrane region" description="Helical" evidence="10">
    <location>
        <begin position="320"/>
        <end position="341"/>
    </location>
</feature>
<dbReference type="Pfam" id="PF02653">
    <property type="entry name" value="BPD_transp_2"/>
    <property type="match status" value="1"/>
</dbReference>
<dbReference type="GO" id="GO:0005886">
    <property type="term" value="C:plasma membrane"/>
    <property type="evidence" value="ECO:0007669"/>
    <property type="project" value="UniProtKB-SubCell"/>
</dbReference>
<accession>A0A1H3K4C9</accession>
<evidence type="ECO:0000256" key="8">
    <source>
        <dbReference type="ARBA" id="ARBA00037998"/>
    </source>
</evidence>
<sequence>MTRPTTAHGAPAEDGGAVTAADPATDTPVAATGGRAWWRGAVGRTALVLLLAVLAVALAYWRSGSGVVVSQAVVTGILIGGVYGLVAMGLTLIFGVLDIVNFAHGAFLAVALYVTVEMTGRFGVHPYLALLVAVPVMFLLGAAVQRGILSFSIGQPLENQLLITLGLALLIDNLLLLVFGPNPRSVALPGDSGVEILGAVATVSRLLAFGVALVLAALLYLLLQRTRLGTAIRAVAANDTGAQLVGIDTRRIYMLTFAIGTACAGAAGVLVSPLVTIEPTTGELFNIIAFVVVVLGGMGNVVGALVGGLLIGLTEQLGALYLPGQSPLLAVFVVFVLVLFLRPQGLFGSKA</sequence>
<comment type="similarity">
    <text evidence="8">Belongs to the binding-protein-dependent transport system permease family. LivHM subfamily.</text>
</comment>
<feature type="transmembrane region" description="Helical" evidence="10">
    <location>
        <begin position="287"/>
        <end position="313"/>
    </location>
</feature>
<feature type="transmembrane region" description="Helical" evidence="10">
    <location>
        <begin position="199"/>
        <end position="223"/>
    </location>
</feature>
<dbReference type="STRING" id="1137993.SAMN05660209_02943"/>
<keyword evidence="6 10" id="KW-1133">Transmembrane helix</keyword>
<feature type="transmembrane region" description="Helical" evidence="10">
    <location>
        <begin position="127"/>
        <end position="149"/>
    </location>
</feature>
<feature type="region of interest" description="Disordered" evidence="9">
    <location>
        <begin position="1"/>
        <end position="25"/>
    </location>
</feature>
<evidence type="ECO:0000256" key="6">
    <source>
        <dbReference type="ARBA" id="ARBA00022989"/>
    </source>
</evidence>
<evidence type="ECO:0000256" key="5">
    <source>
        <dbReference type="ARBA" id="ARBA00022970"/>
    </source>
</evidence>
<feature type="transmembrane region" description="Helical" evidence="10">
    <location>
        <begin position="41"/>
        <end position="61"/>
    </location>
</feature>
<evidence type="ECO:0000256" key="3">
    <source>
        <dbReference type="ARBA" id="ARBA00022475"/>
    </source>
</evidence>
<feature type="transmembrane region" description="Helical" evidence="10">
    <location>
        <begin position="252"/>
        <end position="275"/>
    </location>
</feature>
<dbReference type="PANTHER" id="PTHR11795">
    <property type="entry name" value="BRANCHED-CHAIN AMINO ACID TRANSPORT SYSTEM PERMEASE PROTEIN LIVH"/>
    <property type="match status" value="1"/>
</dbReference>
<organism evidence="11 12">
    <name type="scientific">Geodermatophilus africanus</name>
    <dbReference type="NCBI Taxonomy" id="1137993"/>
    <lineage>
        <taxon>Bacteria</taxon>
        <taxon>Bacillati</taxon>
        <taxon>Actinomycetota</taxon>
        <taxon>Actinomycetes</taxon>
        <taxon>Geodermatophilales</taxon>
        <taxon>Geodermatophilaceae</taxon>
        <taxon>Geodermatophilus</taxon>
    </lineage>
</organism>
<evidence type="ECO:0000256" key="1">
    <source>
        <dbReference type="ARBA" id="ARBA00004651"/>
    </source>
</evidence>
<dbReference type="CDD" id="cd06582">
    <property type="entry name" value="TM_PBP1_LivH_like"/>
    <property type="match status" value="1"/>
</dbReference>
<reference evidence="12" key="1">
    <citation type="submission" date="2016-10" db="EMBL/GenBank/DDBJ databases">
        <authorList>
            <person name="Varghese N."/>
            <person name="Submissions S."/>
        </authorList>
    </citation>
    <scope>NUCLEOTIDE SEQUENCE [LARGE SCALE GENOMIC DNA]</scope>
    <source>
        <strain evidence="12">DSM 45422</strain>
    </source>
</reference>
<evidence type="ECO:0000313" key="11">
    <source>
        <dbReference type="EMBL" id="SDY47067.1"/>
    </source>
</evidence>
<dbReference type="PANTHER" id="PTHR11795:SF445">
    <property type="entry name" value="AMINO ACID ABC TRANSPORTER PERMEASE PROTEIN"/>
    <property type="match status" value="1"/>
</dbReference>
<dbReference type="GO" id="GO:0022857">
    <property type="term" value="F:transmembrane transporter activity"/>
    <property type="evidence" value="ECO:0007669"/>
    <property type="project" value="InterPro"/>
</dbReference>
<evidence type="ECO:0000313" key="12">
    <source>
        <dbReference type="Proteomes" id="UP000198921"/>
    </source>
</evidence>
<evidence type="ECO:0000256" key="10">
    <source>
        <dbReference type="SAM" id="Phobius"/>
    </source>
</evidence>
<dbReference type="EMBL" id="FNOT01000007">
    <property type="protein sequence ID" value="SDY47067.1"/>
    <property type="molecule type" value="Genomic_DNA"/>
</dbReference>
<feature type="transmembrane region" description="Helical" evidence="10">
    <location>
        <begin position="67"/>
        <end position="86"/>
    </location>
</feature>
<keyword evidence="4 10" id="KW-0812">Transmembrane</keyword>
<gene>
    <name evidence="11" type="ORF">SAMN05660209_02943</name>
</gene>
<evidence type="ECO:0000256" key="9">
    <source>
        <dbReference type="SAM" id="MobiDB-lite"/>
    </source>
</evidence>
<keyword evidence="5" id="KW-0029">Amino-acid transport</keyword>
<comment type="subcellular location">
    <subcellularLocation>
        <location evidence="1">Cell membrane</location>
        <topology evidence="1">Multi-pass membrane protein</topology>
    </subcellularLocation>
</comment>
<dbReference type="GO" id="GO:0006865">
    <property type="term" value="P:amino acid transport"/>
    <property type="evidence" value="ECO:0007669"/>
    <property type="project" value="UniProtKB-KW"/>
</dbReference>
<dbReference type="InterPro" id="IPR052157">
    <property type="entry name" value="BCAA_transport_permease"/>
</dbReference>
<feature type="compositionally biased region" description="Low complexity" evidence="9">
    <location>
        <begin position="15"/>
        <end position="25"/>
    </location>
</feature>
<keyword evidence="2" id="KW-0813">Transport</keyword>
<feature type="transmembrane region" description="Helical" evidence="10">
    <location>
        <begin position="93"/>
        <end position="115"/>
    </location>
</feature>
<evidence type="ECO:0000256" key="4">
    <source>
        <dbReference type="ARBA" id="ARBA00022692"/>
    </source>
</evidence>
<protein>
    <submittedName>
        <fullName evidence="11">Branched-chain amino acid transport system permease protein</fullName>
    </submittedName>
</protein>
<name>A0A1H3K4C9_9ACTN</name>